<sequence>MKTQPKKRKRQETFRIFVLFTENDYSSSGTETSPTSRVETSGAQRGQWRRIFWLFVVLARGGQASGVERAGEVCGKRRKAARVLDPFSFAENVQLWAILGLS</sequence>
<proteinExistence type="predicted"/>
<reference evidence="2" key="2">
    <citation type="submission" date="2025-08" db="UniProtKB">
        <authorList>
            <consortium name="RefSeq"/>
        </authorList>
    </citation>
    <scope>IDENTIFICATION</scope>
</reference>
<accession>A0A1U8I603</accession>
<dbReference type="GeneID" id="107893207"/>
<name>A0A1U8I603_GOSHI</name>
<dbReference type="AlphaFoldDB" id="A0A1U8I603"/>
<dbReference type="Proteomes" id="UP000818029">
    <property type="component" value="Chromosome A13"/>
</dbReference>
<dbReference type="RefSeq" id="XP_016673627.1">
    <property type="nucleotide sequence ID" value="XM_016818138.2"/>
</dbReference>
<keyword evidence="1" id="KW-1185">Reference proteome</keyword>
<reference evidence="1" key="1">
    <citation type="journal article" date="2020" name="Nat. Genet.">
        <title>Genomic diversifications of five Gossypium allopolyploid species and their impact on cotton improvement.</title>
        <authorList>
            <person name="Chen Z.J."/>
            <person name="Sreedasyam A."/>
            <person name="Ando A."/>
            <person name="Song Q."/>
            <person name="De Santiago L.M."/>
            <person name="Hulse-Kemp A.M."/>
            <person name="Ding M."/>
            <person name="Ye W."/>
            <person name="Kirkbride R.C."/>
            <person name="Jenkins J."/>
            <person name="Plott C."/>
            <person name="Lovell J."/>
            <person name="Lin Y.M."/>
            <person name="Vaughn R."/>
            <person name="Liu B."/>
            <person name="Simpson S."/>
            <person name="Scheffler B.E."/>
            <person name="Wen L."/>
            <person name="Saski C.A."/>
            <person name="Grover C.E."/>
            <person name="Hu G."/>
            <person name="Conover J.L."/>
            <person name="Carlson J.W."/>
            <person name="Shu S."/>
            <person name="Boston L.B."/>
            <person name="Williams M."/>
            <person name="Peterson D.G."/>
            <person name="McGee K."/>
            <person name="Jones D.C."/>
            <person name="Wendel J.F."/>
            <person name="Stelly D.M."/>
            <person name="Grimwood J."/>
            <person name="Schmutz J."/>
        </authorList>
    </citation>
    <scope>NUCLEOTIDE SEQUENCE [LARGE SCALE GENOMIC DNA]</scope>
    <source>
        <strain evidence="1">cv. TM-1</strain>
    </source>
</reference>
<evidence type="ECO:0000313" key="1">
    <source>
        <dbReference type="Proteomes" id="UP000818029"/>
    </source>
</evidence>
<gene>
    <name evidence="2" type="primary">LOC107893207</name>
</gene>
<dbReference type="PaxDb" id="3635-A0A1U8I603"/>
<protein>
    <submittedName>
        <fullName evidence="2">Uncharacterized protein</fullName>
    </submittedName>
</protein>
<dbReference type="KEGG" id="ghi:107893207"/>
<evidence type="ECO:0000313" key="2">
    <source>
        <dbReference type="RefSeq" id="XP_016673627.1"/>
    </source>
</evidence>
<organism evidence="1 2">
    <name type="scientific">Gossypium hirsutum</name>
    <name type="common">Upland cotton</name>
    <name type="synonym">Gossypium mexicanum</name>
    <dbReference type="NCBI Taxonomy" id="3635"/>
    <lineage>
        <taxon>Eukaryota</taxon>
        <taxon>Viridiplantae</taxon>
        <taxon>Streptophyta</taxon>
        <taxon>Embryophyta</taxon>
        <taxon>Tracheophyta</taxon>
        <taxon>Spermatophyta</taxon>
        <taxon>Magnoliopsida</taxon>
        <taxon>eudicotyledons</taxon>
        <taxon>Gunneridae</taxon>
        <taxon>Pentapetalae</taxon>
        <taxon>rosids</taxon>
        <taxon>malvids</taxon>
        <taxon>Malvales</taxon>
        <taxon>Malvaceae</taxon>
        <taxon>Malvoideae</taxon>
        <taxon>Gossypium</taxon>
    </lineage>
</organism>